<comment type="caution">
    <text evidence="5">The sequence shown here is derived from an EMBL/GenBank/DDBJ whole genome shotgun (WGS) entry which is preliminary data.</text>
</comment>
<gene>
    <name evidence="5" type="ORF">LTR24_008345</name>
</gene>
<evidence type="ECO:0000256" key="1">
    <source>
        <dbReference type="ARBA" id="ARBA00006484"/>
    </source>
</evidence>
<dbReference type="InterPro" id="IPR020904">
    <property type="entry name" value="Sc_DH/Rdtase_CS"/>
</dbReference>
<dbReference type="SUPFAM" id="SSF51735">
    <property type="entry name" value="NAD(P)-binding Rossmann-fold domains"/>
    <property type="match status" value="1"/>
</dbReference>
<accession>A0ABR0K0B5</accession>
<protein>
    <recommendedName>
        <fullName evidence="7">NAD(P)-binding protein</fullName>
    </recommendedName>
</protein>
<dbReference type="Proteomes" id="UP001345013">
    <property type="component" value="Unassembled WGS sequence"/>
</dbReference>
<dbReference type="EMBL" id="JAVRRG010000142">
    <property type="protein sequence ID" value="KAK5081073.1"/>
    <property type="molecule type" value="Genomic_DNA"/>
</dbReference>
<reference evidence="5 6" key="1">
    <citation type="submission" date="2023-08" db="EMBL/GenBank/DDBJ databases">
        <title>Black Yeasts Isolated from many extreme environments.</title>
        <authorList>
            <person name="Coleine C."/>
            <person name="Stajich J.E."/>
            <person name="Selbmann L."/>
        </authorList>
    </citation>
    <scope>NUCLEOTIDE SEQUENCE [LARGE SCALE GENOMIC DNA]</scope>
    <source>
        <strain evidence="5 6">CCFEE 5885</strain>
    </source>
</reference>
<feature type="region of interest" description="Disordered" evidence="4">
    <location>
        <begin position="109"/>
        <end position="128"/>
    </location>
</feature>
<organism evidence="5 6">
    <name type="scientific">Lithohypha guttulata</name>
    <dbReference type="NCBI Taxonomy" id="1690604"/>
    <lineage>
        <taxon>Eukaryota</taxon>
        <taxon>Fungi</taxon>
        <taxon>Dikarya</taxon>
        <taxon>Ascomycota</taxon>
        <taxon>Pezizomycotina</taxon>
        <taxon>Eurotiomycetes</taxon>
        <taxon>Chaetothyriomycetidae</taxon>
        <taxon>Chaetothyriales</taxon>
        <taxon>Trichomeriaceae</taxon>
        <taxon>Lithohypha</taxon>
    </lineage>
</organism>
<dbReference type="Pfam" id="PF00106">
    <property type="entry name" value="adh_short"/>
    <property type="match status" value="1"/>
</dbReference>
<evidence type="ECO:0000313" key="5">
    <source>
        <dbReference type="EMBL" id="KAK5081073.1"/>
    </source>
</evidence>
<evidence type="ECO:0000256" key="2">
    <source>
        <dbReference type="ARBA" id="ARBA00022857"/>
    </source>
</evidence>
<proteinExistence type="inferred from homology"/>
<sequence>METLPIKYETLKNKSIIITGGASGLGLATASVWAEHGAYVTLADLNKDDGEAAAADLTAKGYKVSFVQCDVTDWTSSVAAFKHAANFSPRKTLDIAALFAGAGGDPSNLVKQMEQENPEASHDKDPVEPSAKVVKINLDGVIKSAKLALYYFRVPAAADGPQVSGKKSLFLIASLAGYIDYDSTHYCVSKYGVRGLFRSLRNASKNPDSNFSVNLLAPGYTPTPMVLKYDAGEGSRQKFVDAIESSGLWCPVEAGVNAATLSVTNEEVNGRSFGTWPYGFVDLMEDLDHGYGGEKLREHAEKSNYRKAGVIV</sequence>
<keyword evidence="6" id="KW-1185">Reference proteome</keyword>
<dbReference type="PRINTS" id="PR00081">
    <property type="entry name" value="GDHRDH"/>
</dbReference>
<dbReference type="PROSITE" id="PS00061">
    <property type="entry name" value="ADH_SHORT"/>
    <property type="match status" value="1"/>
</dbReference>
<keyword evidence="2" id="KW-0521">NADP</keyword>
<evidence type="ECO:0000256" key="4">
    <source>
        <dbReference type="SAM" id="MobiDB-lite"/>
    </source>
</evidence>
<evidence type="ECO:0008006" key="7">
    <source>
        <dbReference type="Google" id="ProtNLM"/>
    </source>
</evidence>
<comment type="similarity">
    <text evidence="1">Belongs to the short-chain dehydrogenases/reductases (SDR) family.</text>
</comment>
<dbReference type="Gene3D" id="3.40.50.720">
    <property type="entry name" value="NAD(P)-binding Rossmann-like Domain"/>
    <property type="match status" value="1"/>
</dbReference>
<evidence type="ECO:0000313" key="6">
    <source>
        <dbReference type="Proteomes" id="UP001345013"/>
    </source>
</evidence>
<evidence type="ECO:0000256" key="3">
    <source>
        <dbReference type="ARBA" id="ARBA00023002"/>
    </source>
</evidence>
<name>A0ABR0K0B5_9EURO</name>
<dbReference type="PANTHER" id="PTHR43180:SF16">
    <property type="entry name" value="BACILYSIN BIOSYNTHESIS OXIDOREDUCTASE BACC"/>
    <property type="match status" value="1"/>
</dbReference>
<dbReference type="InterPro" id="IPR036291">
    <property type="entry name" value="NAD(P)-bd_dom_sf"/>
</dbReference>
<keyword evidence="3" id="KW-0560">Oxidoreductase</keyword>
<dbReference type="PANTHER" id="PTHR43180">
    <property type="entry name" value="3-OXOACYL-(ACYL-CARRIER-PROTEIN) REDUCTASE (AFU_ORTHOLOGUE AFUA_6G11210)"/>
    <property type="match status" value="1"/>
</dbReference>
<dbReference type="InterPro" id="IPR002347">
    <property type="entry name" value="SDR_fam"/>
</dbReference>